<evidence type="ECO:0000256" key="5">
    <source>
        <dbReference type="ARBA" id="ARBA00023242"/>
    </source>
</evidence>
<evidence type="ECO:0000256" key="4">
    <source>
        <dbReference type="ARBA" id="ARBA00022833"/>
    </source>
</evidence>
<keyword evidence="3" id="KW-0863">Zinc-finger</keyword>
<dbReference type="PANTHER" id="PTHR46481">
    <property type="entry name" value="ZINC FINGER BED DOMAIN-CONTAINING PROTEIN 4"/>
    <property type="match status" value="1"/>
</dbReference>
<organism evidence="7 8">
    <name type="scientific">Austropuccinia psidii MF-1</name>
    <dbReference type="NCBI Taxonomy" id="1389203"/>
    <lineage>
        <taxon>Eukaryota</taxon>
        <taxon>Fungi</taxon>
        <taxon>Dikarya</taxon>
        <taxon>Basidiomycota</taxon>
        <taxon>Pucciniomycotina</taxon>
        <taxon>Pucciniomycetes</taxon>
        <taxon>Pucciniales</taxon>
        <taxon>Sphaerophragmiaceae</taxon>
        <taxon>Austropuccinia</taxon>
    </lineage>
</organism>
<name>A0A9Q3ETG7_9BASI</name>
<dbReference type="SUPFAM" id="SSF53098">
    <property type="entry name" value="Ribonuclease H-like"/>
    <property type="match status" value="1"/>
</dbReference>
<comment type="subcellular location">
    <subcellularLocation>
        <location evidence="1">Nucleus</location>
    </subcellularLocation>
</comment>
<evidence type="ECO:0000256" key="2">
    <source>
        <dbReference type="ARBA" id="ARBA00022723"/>
    </source>
</evidence>
<dbReference type="Proteomes" id="UP000765509">
    <property type="component" value="Unassembled WGS sequence"/>
</dbReference>
<comment type="caution">
    <text evidence="7">The sequence shown here is derived from an EMBL/GenBank/DDBJ whole genome shotgun (WGS) entry which is preliminary data.</text>
</comment>
<keyword evidence="8" id="KW-1185">Reference proteome</keyword>
<sequence length="440" mass="49782">MDPLTILEDQFEASYVAFSSILELDATLNHSLYDQGANYRFNSINLMPQGNDSSDDEYDNDEYNLPKEPENAGVCNQAFMTIMKNIIGILGRNTSNLNKHRTHCVGCFSAWETKCPGSIDPTLGARMDDEELGTLLKDLVKALVAIQVSFSLFESDRLQSIVKCICPTFPWPKRRQIASMATYLYFEHKQKLIEHVQSLPSDTIISAALDCWMTKDQIQSYMATVIKWINPLTYTFHKKLLCFDTMGGFHSGANLAWTFWESLGKRGMLKQLFTITGDNAANNISMVAAIERKYKGINITWPQEERFHQCACHVLNLVAKDFMAHMGQLTKEDYTFFDDYLAIHLAPIADSKDEEAPTPKEIRGTLNHVQNKSDSSRNKRRAHAVNQSTLETQDKSGDLQHVNDSKTTFPGIDDDNGLNTQLRTGKTICSPFFTYPCLIH</sequence>
<dbReference type="InterPro" id="IPR012337">
    <property type="entry name" value="RNaseH-like_sf"/>
</dbReference>
<evidence type="ECO:0000256" key="6">
    <source>
        <dbReference type="SAM" id="MobiDB-lite"/>
    </source>
</evidence>
<evidence type="ECO:0000256" key="3">
    <source>
        <dbReference type="ARBA" id="ARBA00022771"/>
    </source>
</evidence>
<gene>
    <name evidence="7" type="ORF">O181_064600</name>
</gene>
<proteinExistence type="predicted"/>
<reference evidence="7" key="1">
    <citation type="submission" date="2021-03" db="EMBL/GenBank/DDBJ databases">
        <title>Draft genome sequence of rust myrtle Austropuccinia psidii MF-1, a brazilian biotype.</title>
        <authorList>
            <person name="Quecine M.C."/>
            <person name="Pachon D.M.R."/>
            <person name="Bonatelli M.L."/>
            <person name="Correr F.H."/>
            <person name="Franceschini L.M."/>
            <person name="Leite T.F."/>
            <person name="Margarido G.R.A."/>
            <person name="Almeida C.A."/>
            <person name="Ferrarezi J.A."/>
            <person name="Labate C.A."/>
        </authorList>
    </citation>
    <scope>NUCLEOTIDE SEQUENCE</scope>
    <source>
        <strain evidence="7">MF-1</strain>
    </source>
</reference>
<dbReference type="GO" id="GO:0005634">
    <property type="term" value="C:nucleus"/>
    <property type="evidence" value="ECO:0007669"/>
    <property type="project" value="UniProtKB-SubCell"/>
</dbReference>
<keyword evidence="2" id="KW-0479">Metal-binding</keyword>
<dbReference type="AlphaFoldDB" id="A0A9Q3ETG7"/>
<feature type="compositionally biased region" description="Basic and acidic residues" evidence="6">
    <location>
        <begin position="352"/>
        <end position="363"/>
    </location>
</feature>
<keyword evidence="4" id="KW-0862">Zinc</keyword>
<keyword evidence="5" id="KW-0539">Nucleus</keyword>
<protein>
    <recommendedName>
        <fullName evidence="9">DUF659 domain-containing protein</fullName>
    </recommendedName>
</protein>
<evidence type="ECO:0000313" key="8">
    <source>
        <dbReference type="Proteomes" id="UP000765509"/>
    </source>
</evidence>
<evidence type="ECO:0000313" key="7">
    <source>
        <dbReference type="EMBL" id="MBW0524885.1"/>
    </source>
</evidence>
<dbReference type="GO" id="GO:0008270">
    <property type="term" value="F:zinc ion binding"/>
    <property type="evidence" value="ECO:0007669"/>
    <property type="project" value="UniProtKB-KW"/>
</dbReference>
<dbReference type="InterPro" id="IPR052035">
    <property type="entry name" value="ZnF_BED_domain_contain"/>
</dbReference>
<dbReference type="EMBL" id="AVOT02031366">
    <property type="protein sequence ID" value="MBW0524885.1"/>
    <property type="molecule type" value="Genomic_DNA"/>
</dbReference>
<evidence type="ECO:0008006" key="9">
    <source>
        <dbReference type="Google" id="ProtNLM"/>
    </source>
</evidence>
<dbReference type="OrthoDB" id="3259198at2759"/>
<evidence type="ECO:0000256" key="1">
    <source>
        <dbReference type="ARBA" id="ARBA00004123"/>
    </source>
</evidence>
<feature type="region of interest" description="Disordered" evidence="6">
    <location>
        <begin position="352"/>
        <end position="413"/>
    </location>
</feature>
<feature type="compositionally biased region" description="Basic and acidic residues" evidence="6">
    <location>
        <begin position="392"/>
        <end position="404"/>
    </location>
</feature>
<dbReference type="PANTHER" id="PTHR46481:SF10">
    <property type="entry name" value="ZINC FINGER BED DOMAIN-CONTAINING PROTEIN 39"/>
    <property type="match status" value="1"/>
</dbReference>
<accession>A0A9Q3ETG7</accession>